<accession>A0ABV6T960</accession>
<organism evidence="2 3">
    <name type="scientific">Streptomyces noboritoensis</name>
    <dbReference type="NCBI Taxonomy" id="67337"/>
    <lineage>
        <taxon>Bacteria</taxon>
        <taxon>Bacillati</taxon>
        <taxon>Actinomycetota</taxon>
        <taxon>Actinomycetes</taxon>
        <taxon>Kitasatosporales</taxon>
        <taxon>Streptomycetaceae</taxon>
        <taxon>Streptomyces</taxon>
    </lineage>
</organism>
<keyword evidence="3" id="KW-1185">Reference proteome</keyword>
<dbReference type="InterPro" id="IPR036366">
    <property type="entry name" value="PGBDSf"/>
</dbReference>
<protein>
    <submittedName>
        <fullName evidence="2">Peptidoglycan-binding protein</fullName>
    </submittedName>
</protein>
<comment type="caution">
    <text evidence="2">The sequence shown here is derived from an EMBL/GenBank/DDBJ whole genome shotgun (WGS) entry which is preliminary data.</text>
</comment>
<dbReference type="EMBL" id="JBHMQV010000001">
    <property type="protein sequence ID" value="MFC0842323.1"/>
    <property type="molecule type" value="Genomic_DNA"/>
</dbReference>
<dbReference type="Proteomes" id="UP001589887">
    <property type="component" value="Unassembled WGS sequence"/>
</dbReference>
<sequence>MRPALTKALVTATAVVGLAAATLTGANASFAASAPATHPAVAAQDSSVLAVNNLGLNTDRAENWQCWLWSRGQNPGTIDGQLGPNSWKAAQREFGFTGSDVDGIVGPKTIKGLQKHLNYWGGYNLAVDGQAGPATRAAFWDFNAYGC</sequence>
<dbReference type="InterPro" id="IPR036365">
    <property type="entry name" value="PGBD-like_sf"/>
</dbReference>
<evidence type="ECO:0000256" key="1">
    <source>
        <dbReference type="SAM" id="SignalP"/>
    </source>
</evidence>
<dbReference type="Gene3D" id="1.10.101.10">
    <property type="entry name" value="PGBD-like superfamily/PGBD"/>
    <property type="match status" value="2"/>
</dbReference>
<evidence type="ECO:0000313" key="3">
    <source>
        <dbReference type="Proteomes" id="UP001589887"/>
    </source>
</evidence>
<evidence type="ECO:0000313" key="2">
    <source>
        <dbReference type="EMBL" id="MFC0842323.1"/>
    </source>
</evidence>
<proteinExistence type="predicted"/>
<feature type="signal peptide" evidence="1">
    <location>
        <begin position="1"/>
        <end position="31"/>
    </location>
</feature>
<feature type="chain" id="PRO_5045533852" evidence="1">
    <location>
        <begin position="32"/>
        <end position="147"/>
    </location>
</feature>
<dbReference type="SUPFAM" id="SSF47090">
    <property type="entry name" value="PGBD-like"/>
    <property type="match status" value="1"/>
</dbReference>
<gene>
    <name evidence="2" type="ORF">ACFH04_01025</name>
</gene>
<keyword evidence="1" id="KW-0732">Signal</keyword>
<name>A0ABV6T960_9ACTN</name>
<dbReference type="RefSeq" id="WP_394316191.1">
    <property type="nucleotide sequence ID" value="NZ_JBHMQV010000001.1"/>
</dbReference>
<reference evidence="2 3" key="1">
    <citation type="submission" date="2024-09" db="EMBL/GenBank/DDBJ databases">
        <authorList>
            <person name="Sun Q."/>
            <person name="Mori K."/>
        </authorList>
    </citation>
    <scope>NUCLEOTIDE SEQUENCE [LARGE SCALE GENOMIC DNA]</scope>
    <source>
        <strain evidence="2 3">JCM 4557</strain>
    </source>
</reference>